<feature type="domain" description="Ketopantoate reductase C-terminal" evidence="6">
    <location>
        <begin position="178"/>
        <end position="302"/>
    </location>
</feature>
<comment type="catalytic activity">
    <reaction evidence="4">
        <text>(R)-pantoate + NADP(+) = 2-dehydropantoate + NADPH + H(+)</text>
        <dbReference type="Rhea" id="RHEA:16233"/>
        <dbReference type="ChEBI" id="CHEBI:11561"/>
        <dbReference type="ChEBI" id="CHEBI:15378"/>
        <dbReference type="ChEBI" id="CHEBI:15980"/>
        <dbReference type="ChEBI" id="CHEBI:57783"/>
        <dbReference type="ChEBI" id="CHEBI:58349"/>
        <dbReference type="EC" id="1.1.1.169"/>
    </reaction>
</comment>
<dbReference type="PATRIC" id="fig|1134406.4.peg.2468"/>
<dbReference type="UniPathway" id="UPA00028">
    <property type="reaction ID" value="UER00004"/>
</dbReference>
<organism evidence="7 8">
    <name type="scientific">Ornatilinea apprima</name>
    <dbReference type="NCBI Taxonomy" id="1134406"/>
    <lineage>
        <taxon>Bacteria</taxon>
        <taxon>Bacillati</taxon>
        <taxon>Chloroflexota</taxon>
        <taxon>Anaerolineae</taxon>
        <taxon>Anaerolineales</taxon>
        <taxon>Anaerolineaceae</taxon>
        <taxon>Ornatilinea</taxon>
    </lineage>
</organism>
<dbReference type="EMBL" id="LGCL01000024">
    <property type="protein sequence ID" value="KPL76925.1"/>
    <property type="molecule type" value="Genomic_DNA"/>
</dbReference>
<dbReference type="FunFam" id="1.10.1040.10:FF:000017">
    <property type="entry name" value="2-dehydropantoate 2-reductase"/>
    <property type="match status" value="1"/>
</dbReference>
<dbReference type="PANTHER" id="PTHR21708">
    <property type="entry name" value="PROBABLE 2-DEHYDROPANTOATE 2-REDUCTASE"/>
    <property type="match status" value="1"/>
</dbReference>
<dbReference type="InterPro" id="IPR013328">
    <property type="entry name" value="6PGD_dom2"/>
</dbReference>
<dbReference type="Pfam" id="PF02558">
    <property type="entry name" value="ApbA"/>
    <property type="match status" value="1"/>
</dbReference>
<dbReference type="PANTHER" id="PTHR21708:SF26">
    <property type="entry name" value="2-DEHYDROPANTOATE 2-REDUCTASE"/>
    <property type="match status" value="1"/>
</dbReference>
<dbReference type="OrthoDB" id="9793586at2"/>
<dbReference type="GO" id="GO:0005737">
    <property type="term" value="C:cytoplasm"/>
    <property type="evidence" value="ECO:0007669"/>
    <property type="project" value="TreeGrafter"/>
</dbReference>
<evidence type="ECO:0000256" key="3">
    <source>
        <dbReference type="ARBA" id="ARBA00023002"/>
    </source>
</evidence>
<name>A0A0P6XL42_9CHLR</name>
<dbReference type="NCBIfam" id="TIGR00745">
    <property type="entry name" value="apbA_panE"/>
    <property type="match status" value="1"/>
</dbReference>
<dbReference type="InterPro" id="IPR036291">
    <property type="entry name" value="NAD(P)-bd_dom_sf"/>
</dbReference>
<proteinExistence type="inferred from homology"/>
<gene>
    <name evidence="7" type="ORF">ADN00_10030</name>
</gene>
<dbReference type="InterPro" id="IPR008927">
    <property type="entry name" value="6-PGluconate_DH-like_C_sf"/>
</dbReference>
<dbReference type="GO" id="GO:0008677">
    <property type="term" value="F:2-dehydropantoate 2-reductase activity"/>
    <property type="evidence" value="ECO:0007669"/>
    <property type="project" value="UniProtKB-EC"/>
</dbReference>
<evidence type="ECO:0000256" key="4">
    <source>
        <dbReference type="RuleBase" id="RU362068"/>
    </source>
</evidence>
<keyword evidence="2 4" id="KW-0521">NADP</keyword>
<dbReference type="SUPFAM" id="SSF51735">
    <property type="entry name" value="NAD(P)-binding Rossmann-fold domains"/>
    <property type="match status" value="1"/>
</dbReference>
<dbReference type="InterPro" id="IPR013332">
    <property type="entry name" value="KPR_N"/>
</dbReference>
<dbReference type="STRING" id="1134406.ADN00_10030"/>
<sequence length="306" mass="33465">MPDIHNVAILGAGAMGAYFAAQFASAPGFSTTLIASGERRERLNRDGLTVNGQTYHIPAIDPAQATTTADLILVALKHHQLADAVSQLDRLVGEQTIFLSVMNGLESEEIIAARYGAEKVLYAISLGIDAVREGNRVTYTRPGTHYFGEARNEQISPRVHRVQQAFDRAGIRHQTPTDMLRMLWWKFMINVGVNQASAVMRAPYGVFHNNPHAQALMEALMREVVALAQVAGVNLSEQDITDWYPVLRQLSPLGKTSMLQDVEAGRKTEVEMFGGKVVALGKAHSVPTPVNETVVQIIRVLEETGG</sequence>
<evidence type="ECO:0000259" key="6">
    <source>
        <dbReference type="Pfam" id="PF08546"/>
    </source>
</evidence>
<comment type="function">
    <text evidence="4">Catalyzes the NADPH-dependent reduction of ketopantoate into pantoic acid.</text>
</comment>
<protein>
    <recommendedName>
        <fullName evidence="4">2-dehydropantoate 2-reductase</fullName>
        <ecNumber evidence="4">1.1.1.169</ecNumber>
    </recommendedName>
    <alternativeName>
        <fullName evidence="4">Ketopantoate reductase</fullName>
    </alternativeName>
</protein>
<evidence type="ECO:0000256" key="2">
    <source>
        <dbReference type="ARBA" id="ARBA00022857"/>
    </source>
</evidence>
<dbReference type="InterPro" id="IPR051402">
    <property type="entry name" value="KPR-Related"/>
</dbReference>
<evidence type="ECO:0000259" key="5">
    <source>
        <dbReference type="Pfam" id="PF02558"/>
    </source>
</evidence>
<dbReference type="Gene3D" id="1.10.1040.10">
    <property type="entry name" value="N-(1-d-carboxylethyl)-l-norvaline Dehydrogenase, domain 2"/>
    <property type="match status" value="1"/>
</dbReference>
<dbReference type="InterPro" id="IPR013752">
    <property type="entry name" value="KPA_reductase"/>
</dbReference>
<comment type="caution">
    <text evidence="7">The sequence shown here is derived from an EMBL/GenBank/DDBJ whole genome shotgun (WGS) entry which is preliminary data.</text>
</comment>
<dbReference type="Gene3D" id="3.40.50.720">
    <property type="entry name" value="NAD(P)-binding Rossmann-like Domain"/>
    <property type="match status" value="1"/>
</dbReference>
<keyword evidence="3 4" id="KW-0560">Oxidoreductase</keyword>
<evidence type="ECO:0000313" key="8">
    <source>
        <dbReference type="Proteomes" id="UP000050417"/>
    </source>
</evidence>
<dbReference type="AlphaFoldDB" id="A0A0P6XL42"/>
<dbReference type="Proteomes" id="UP000050417">
    <property type="component" value="Unassembled WGS sequence"/>
</dbReference>
<reference evidence="7 8" key="1">
    <citation type="submission" date="2015-07" db="EMBL/GenBank/DDBJ databases">
        <title>Genome sequence of Ornatilinea apprima DSM 23815.</title>
        <authorList>
            <person name="Hemp J."/>
            <person name="Ward L.M."/>
            <person name="Pace L.A."/>
            <person name="Fischer W.W."/>
        </authorList>
    </citation>
    <scope>NUCLEOTIDE SEQUENCE [LARGE SCALE GENOMIC DNA]</scope>
    <source>
        <strain evidence="7 8">P3M-1</strain>
    </source>
</reference>
<dbReference type="RefSeq" id="WP_075062865.1">
    <property type="nucleotide sequence ID" value="NZ_LGCL01000024.1"/>
</dbReference>
<dbReference type="EC" id="1.1.1.169" evidence="4"/>
<dbReference type="SUPFAM" id="SSF48179">
    <property type="entry name" value="6-phosphogluconate dehydrogenase C-terminal domain-like"/>
    <property type="match status" value="1"/>
</dbReference>
<evidence type="ECO:0000256" key="1">
    <source>
        <dbReference type="ARBA" id="ARBA00007870"/>
    </source>
</evidence>
<evidence type="ECO:0000313" key="7">
    <source>
        <dbReference type="EMBL" id="KPL76925.1"/>
    </source>
</evidence>
<keyword evidence="4" id="KW-0566">Pantothenate biosynthesis</keyword>
<feature type="domain" description="Ketopantoate reductase N-terminal" evidence="5">
    <location>
        <begin position="7"/>
        <end position="151"/>
    </location>
</feature>
<comment type="pathway">
    <text evidence="4">Cofactor biosynthesis; (R)-pantothenate biosynthesis; (R)-pantoate from 3-methyl-2-oxobutanoate: step 2/2.</text>
</comment>
<dbReference type="InterPro" id="IPR003710">
    <property type="entry name" value="ApbA"/>
</dbReference>
<comment type="similarity">
    <text evidence="1 4">Belongs to the ketopantoate reductase family.</text>
</comment>
<accession>A0A0P6XL42</accession>
<dbReference type="Pfam" id="PF08546">
    <property type="entry name" value="ApbA_C"/>
    <property type="match status" value="1"/>
</dbReference>
<keyword evidence="8" id="KW-1185">Reference proteome</keyword>
<dbReference type="GO" id="GO:0015940">
    <property type="term" value="P:pantothenate biosynthetic process"/>
    <property type="evidence" value="ECO:0007669"/>
    <property type="project" value="UniProtKB-UniPathway"/>
</dbReference>